<evidence type="ECO:0000259" key="2">
    <source>
        <dbReference type="Pfam" id="PF25874"/>
    </source>
</evidence>
<dbReference type="InterPro" id="IPR059080">
    <property type="entry name" value="WHD_PTC1"/>
</dbReference>
<dbReference type="GO" id="GO:0007131">
    <property type="term" value="P:reciprocal meiotic recombination"/>
    <property type="evidence" value="ECO:0007669"/>
    <property type="project" value="InterPro"/>
</dbReference>
<dbReference type="PANTHER" id="PTHR46740">
    <property type="entry name" value="PROTEIN DYAD"/>
    <property type="match status" value="1"/>
</dbReference>
<dbReference type="Proteomes" id="UP000813463">
    <property type="component" value="Chromosome 2"/>
</dbReference>
<name>A0A9R0JQY3_SPIOL</name>
<reference evidence="3" key="1">
    <citation type="journal article" date="2021" name="Nat. Commun.">
        <title>Genomic analyses provide insights into spinach domestication and the genetic basis of agronomic traits.</title>
        <authorList>
            <person name="Cai X."/>
            <person name="Sun X."/>
            <person name="Xu C."/>
            <person name="Sun H."/>
            <person name="Wang X."/>
            <person name="Ge C."/>
            <person name="Zhang Z."/>
            <person name="Wang Q."/>
            <person name="Fei Z."/>
            <person name="Jiao C."/>
            <person name="Wang Q."/>
        </authorList>
    </citation>
    <scope>NUCLEOTIDE SEQUENCE [LARGE SCALE GENOMIC DNA]</scope>
    <source>
        <strain evidence="3">cv. Varoflay</strain>
    </source>
</reference>
<evidence type="ECO:0000313" key="3">
    <source>
        <dbReference type="Proteomes" id="UP000813463"/>
    </source>
</evidence>
<evidence type="ECO:0000256" key="1">
    <source>
        <dbReference type="SAM" id="MobiDB-lite"/>
    </source>
</evidence>
<sequence length="629" mass="70797">MNVISSFKMEIEMGSIFKLDRHSNAKLPAALSSIKAVFVNHKSDVDVTVVFPSIQSIESFFKNLGKNGLMQPNLDEHCVMGLNLAKKLLTQNIPFAEFVAQRGNRSFWVHDVHDDDDDDDDGHHQASNGGLEIKWEKRRRTTTYGRAERQKSMSTVLPCELKGKAPMADEEEEEKEDDEDQGDENEDEKVPEKSRALRKRKCRFKRVGYSEKKKKMQIKTVPEKKKFKDSQHRWTVERYKLAEKNMLKILKEQGSGPGNPILRPDLRSEARKLIGDTGLLDHLLKHMAGKLAPGGKERFRRRHNPEGAMEYWLESADLIEARKQAGVVDPYWVPPPGWKPGDCPNQDPVCAIQLKELKDEIADMKREMQKLGCKGKVTNQALIDDPISLDESIKSLKASQAELMKRKDLIEKFLLEISDTFSGMEEDIGMLQETIAEEKEGEHQLFEEEANKGKTNDAVNKDEILEDKQEQEMITQSQKLRALSLKTSSETTENKENRKQTLKSSSFRICKPQGTFLWPSQMVSSSSSASSSQVLVHLEDLLGYPTPPSVSSSSSCRSPRVPYKPLSPVQVKRPIASRAALTLNFSVANIRGSATIDSICSPTATTVTGCSSVHSFVPDLNEIPHSSYT</sequence>
<dbReference type="AlphaFoldDB" id="A0A9R0JQY3"/>
<dbReference type="GeneID" id="110783313"/>
<feature type="compositionally biased region" description="Acidic residues" evidence="1">
    <location>
        <begin position="168"/>
        <end position="187"/>
    </location>
</feature>
<dbReference type="RefSeq" id="XP_021843368.2">
    <property type="nucleotide sequence ID" value="XM_021987676.2"/>
</dbReference>
<accession>A0A9R0JQY3</accession>
<reference evidence="4" key="2">
    <citation type="submission" date="2025-08" db="UniProtKB">
        <authorList>
            <consortium name="RefSeq"/>
        </authorList>
    </citation>
    <scope>IDENTIFICATION</scope>
    <source>
        <tissue evidence="4">Leaf</tissue>
    </source>
</reference>
<dbReference type="GO" id="GO:0051177">
    <property type="term" value="P:meiotic sister chromatid cohesion"/>
    <property type="evidence" value="ECO:0007669"/>
    <property type="project" value="InterPro"/>
</dbReference>
<feature type="region of interest" description="Disordered" evidence="1">
    <location>
        <begin position="485"/>
        <end position="504"/>
    </location>
</feature>
<feature type="domain" description="PTC1-like winged helix-turn-helix" evidence="2">
    <location>
        <begin position="233"/>
        <end position="315"/>
    </location>
</feature>
<dbReference type="KEGG" id="soe:110783313"/>
<keyword evidence="3" id="KW-1185">Reference proteome</keyword>
<protein>
    <submittedName>
        <fullName evidence="4">Protein DYAD-like isoform X1</fullName>
    </submittedName>
</protein>
<gene>
    <name evidence="4" type="primary">LOC110783313</name>
</gene>
<proteinExistence type="predicted"/>
<dbReference type="Pfam" id="PF25874">
    <property type="entry name" value="WHD_plant_repro"/>
    <property type="match status" value="1"/>
</dbReference>
<organism evidence="3 4">
    <name type="scientific">Spinacia oleracea</name>
    <name type="common">Spinach</name>
    <dbReference type="NCBI Taxonomy" id="3562"/>
    <lineage>
        <taxon>Eukaryota</taxon>
        <taxon>Viridiplantae</taxon>
        <taxon>Streptophyta</taxon>
        <taxon>Embryophyta</taxon>
        <taxon>Tracheophyta</taxon>
        <taxon>Spermatophyta</taxon>
        <taxon>Magnoliopsida</taxon>
        <taxon>eudicotyledons</taxon>
        <taxon>Gunneridae</taxon>
        <taxon>Pentapetalae</taxon>
        <taxon>Caryophyllales</taxon>
        <taxon>Chenopodiaceae</taxon>
        <taxon>Chenopodioideae</taxon>
        <taxon>Anserineae</taxon>
        <taxon>Spinacia</taxon>
    </lineage>
</organism>
<dbReference type="InterPro" id="IPR044221">
    <property type="entry name" value="DYAD/AMEIOTIC1"/>
</dbReference>
<feature type="region of interest" description="Disordered" evidence="1">
    <location>
        <begin position="144"/>
        <end position="197"/>
    </location>
</feature>
<evidence type="ECO:0000313" key="4">
    <source>
        <dbReference type="RefSeq" id="XP_021843368.2"/>
    </source>
</evidence>
<dbReference type="PANTHER" id="PTHR46740:SF2">
    <property type="entry name" value="PROTEIN DYAD"/>
    <property type="match status" value="1"/>
</dbReference>